<dbReference type="EMBL" id="APWK03000134">
    <property type="protein sequence ID" value="PHH50360.1"/>
    <property type="molecule type" value="Genomic_DNA"/>
</dbReference>
<dbReference type="Gene3D" id="1.20.58.1280">
    <property type="entry name" value="DNA repair protein Rev1, C-terminal domain"/>
    <property type="match status" value="1"/>
</dbReference>
<keyword evidence="14" id="KW-0539">Nucleus</keyword>
<dbReference type="InterPro" id="IPR038401">
    <property type="entry name" value="Rev1_C_sf"/>
</dbReference>
<evidence type="ECO:0000256" key="2">
    <source>
        <dbReference type="ARBA" id="ARBA00004173"/>
    </source>
</evidence>
<feature type="region of interest" description="Disordered" evidence="18">
    <location>
        <begin position="796"/>
        <end position="887"/>
    </location>
</feature>
<evidence type="ECO:0000259" key="20">
    <source>
        <dbReference type="PROSITE" id="PS50173"/>
    </source>
</evidence>
<dbReference type="GO" id="GO:0003887">
    <property type="term" value="F:DNA-directed DNA polymerase activity"/>
    <property type="evidence" value="ECO:0007669"/>
    <property type="project" value="InterPro"/>
</dbReference>
<dbReference type="Gene3D" id="3.30.70.270">
    <property type="match status" value="1"/>
</dbReference>
<evidence type="ECO:0000313" key="22">
    <source>
        <dbReference type="Proteomes" id="UP000222788"/>
    </source>
</evidence>
<dbReference type="PROSITE" id="PS50172">
    <property type="entry name" value="BRCT"/>
    <property type="match status" value="1"/>
</dbReference>
<organism evidence="21 22">
    <name type="scientific">Ceratocystis fimbriata CBS 114723</name>
    <dbReference type="NCBI Taxonomy" id="1035309"/>
    <lineage>
        <taxon>Eukaryota</taxon>
        <taxon>Fungi</taxon>
        <taxon>Dikarya</taxon>
        <taxon>Ascomycota</taxon>
        <taxon>Pezizomycotina</taxon>
        <taxon>Sordariomycetes</taxon>
        <taxon>Hypocreomycetidae</taxon>
        <taxon>Microascales</taxon>
        <taxon>Ceratocystidaceae</taxon>
        <taxon>Ceratocystis</taxon>
    </lineage>
</organism>
<feature type="binding site" evidence="17">
    <location>
        <position position="509"/>
    </location>
    <ligand>
        <name>Mg(2+)</name>
        <dbReference type="ChEBI" id="CHEBI:18420"/>
        <label>1</label>
    </ligand>
</feature>
<dbReference type="InterPro" id="IPR036775">
    <property type="entry name" value="DNA_pol_Y-fam_lit_finger_sf"/>
</dbReference>
<dbReference type="GO" id="GO:0005634">
    <property type="term" value="C:nucleus"/>
    <property type="evidence" value="ECO:0007669"/>
    <property type="project" value="UniProtKB-SubCell"/>
</dbReference>
<evidence type="ECO:0000256" key="15">
    <source>
        <dbReference type="ARBA" id="ARBA00058985"/>
    </source>
</evidence>
<protein>
    <recommendedName>
        <fullName evidence="4">DNA repair protein REV1</fullName>
    </recommendedName>
    <alternativeName>
        <fullName evidence="16">Reversionless protein 1</fullName>
    </alternativeName>
</protein>
<dbReference type="InterPro" id="IPR001126">
    <property type="entry name" value="UmuC"/>
</dbReference>
<evidence type="ECO:0000256" key="18">
    <source>
        <dbReference type="SAM" id="MobiDB-lite"/>
    </source>
</evidence>
<reference evidence="21 22" key="1">
    <citation type="journal article" date="2013" name="Fungal Biol.">
        <title>Analysis of microsatellite markers in the genome of the plant pathogen Ceratocystis fimbriata.</title>
        <authorList>
            <person name="Simpson M.C."/>
            <person name="Wilken P.M."/>
            <person name="Coetzee M.P."/>
            <person name="Wingfield M.J."/>
            <person name="Wingfield B.D."/>
        </authorList>
    </citation>
    <scope>NUCLEOTIDE SEQUENCE [LARGE SCALE GENOMIC DNA]</scope>
    <source>
        <strain evidence="21 22">CBS 114723</strain>
    </source>
</reference>
<dbReference type="InterPro" id="IPR025527">
    <property type="entry name" value="HUWE1/Rev1_UBM"/>
</dbReference>
<evidence type="ECO:0000256" key="1">
    <source>
        <dbReference type="ARBA" id="ARBA00004123"/>
    </source>
</evidence>
<dbReference type="GO" id="GO:0005739">
    <property type="term" value="C:mitochondrion"/>
    <property type="evidence" value="ECO:0007669"/>
    <property type="project" value="UniProtKB-SubCell"/>
</dbReference>
<dbReference type="Gene3D" id="1.10.150.20">
    <property type="entry name" value="5' to 3' exonuclease, C-terminal subdomain"/>
    <property type="match status" value="1"/>
</dbReference>
<dbReference type="SMART" id="SM00292">
    <property type="entry name" value="BRCT"/>
    <property type="match status" value="1"/>
</dbReference>
<dbReference type="Proteomes" id="UP000222788">
    <property type="component" value="Unassembled WGS sequence"/>
</dbReference>
<gene>
    <name evidence="21" type="primary">REV1</name>
    <name evidence="21" type="ORF">CFIMG_003990RA</name>
</gene>
<evidence type="ECO:0000313" key="21">
    <source>
        <dbReference type="EMBL" id="PHH50360.1"/>
    </source>
</evidence>
<dbReference type="Pfam" id="PF16727">
    <property type="entry name" value="REV1_C"/>
    <property type="match status" value="1"/>
</dbReference>
<feature type="domain" description="UmuC" evidence="20">
    <location>
        <begin position="410"/>
        <end position="605"/>
    </location>
</feature>
<keyword evidence="8 17" id="KW-0479">Metal-binding</keyword>
<keyword evidence="10 17" id="KW-0460">Magnesium</keyword>
<dbReference type="GO" id="GO:0046872">
    <property type="term" value="F:metal ion binding"/>
    <property type="evidence" value="ECO:0007669"/>
    <property type="project" value="UniProtKB-KW"/>
</dbReference>
<evidence type="ECO:0000256" key="5">
    <source>
        <dbReference type="ARBA" id="ARBA00022634"/>
    </source>
</evidence>
<dbReference type="Gene3D" id="6.10.250.1630">
    <property type="match status" value="1"/>
</dbReference>
<keyword evidence="6" id="KW-0808">Transferase</keyword>
<feature type="compositionally biased region" description="Basic and acidic residues" evidence="18">
    <location>
        <begin position="818"/>
        <end position="828"/>
    </location>
</feature>
<dbReference type="PROSITE" id="PS50173">
    <property type="entry name" value="UMUC"/>
    <property type="match status" value="1"/>
</dbReference>
<dbReference type="Gene3D" id="3.30.1490.100">
    <property type="entry name" value="DNA polymerase, Y-family, little finger domain"/>
    <property type="match status" value="1"/>
</dbReference>
<feature type="compositionally biased region" description="Basic and acidic residues" evidence="18">
    <location>
        <begin position="1163"/>
        <end position="1175"/>
    </location>
</feature>
<evidence type="ECO:0000256" key="14">
    <source>
        <dbReference type="ARBA" id="ARBA00023242"/>
    </source>
</evidence>
<dbReference type="PANTHER" id="PTHR45990">
    <property type="entry name" value="DNA REPAIR PROTEIN REV1"/>
    <property type="match status" value="1"/>
</dbReference>
<feature type="compositionally biased region" description="Low complexity" evidence="18">
    <location>
        <begin position="1009"/>
        <end position="1019"/>
    </location>
</feature>
<feature type="compositionally biased region" description="Acidic residues" evidence="18">
    <location>
        <begin position="247"/>
        <end position="258"/>
    </location>
</feature>
<dbReference type="OrthoDB" id="427711at2759"/>
<feature type="region of interest" description="Disordered" evidence="18">
    <location>
        <begin position="935"/>
        <end position="964"/>
    </location>
</feature>
<dbReference type="InterPro" id="IPR043502">
    <property type="entry name" value="DNA/RNA_pol_sf"/>
</dbReference>
<feature type="compositionally biased region" description="Low complexity" evidence="18">
    <location>
        <begin position="299"/>
        <end position="313"/>
    </location>
</feature>
<name>A0A2C5WXD3_9PEZI</name>
<evidence type="ECO:0000256" key="10">
    <source>
        <dbReference type="ARBA" id="ARBA00022842"/>
    </source>
</evidence>
<comment type="cofactor">
    <cofactor evidence="17">
        <name>Mg(2+)</name>
        <dbReference type="ChEBI" id="CHEBI:18420"/>
    </cofactor>
    <text evidence="17">Binds 2 magnesium ions.</text>
</comment>
<dbReference type="FunFam" id="3.40.50.10190:FF:000011">
    <property type="entry name" value="DNA repair protein REV1"/>
    <property type="match status" value="1"/>
</dbReference>
<feature type="region of interest" description="Disordered" evidence="18">
    <location>
        <begin position="1"/>
        <end position="29"/>
    </location>
</feature>
<dbReference type="FunFam" id="3.30.1490.100:FF:000001">
    <property type="entry name" value="DNA repair protein REV1"/>
    <property type="match status" value="1"/>
</dbReference>
<evidence type="ECO:0000256" key="12">
    <source>
        <dbReference type="ARBA" id="ARBA00023128"/>
    </source>
</evidence>
<evidence type="ECO:0000256" key="8">
    <source>
        <dbReference type="ARBA" id="ARBA00022723"/>
    </source>
</evidence>
<reference evidence="21 22" key="2">
    <citation type="journal article" date="2013" name="IMA Fungus">
        <title>IMA Genome-F 1: Ceratocystis fimbriata: Draft nuclear genome sequence for the plant pathogen, Ceratocystis fimbriata.</title>
        <authorList>
            <person name="Wilken P.M."/>
            <person name="Steenkamp E.T."/>
            <person name="Wingfield M.J."/>
            <person name="de Beer Z.W."/>
            <person name="Wingfield B.D."/>
        </authorList>
    </citation>
    <scope>NUCLEOTIDE SEQUENCE [LARGE SCALE GENOMIC DNA]</scope>
    <source>
        <strain evidence="21 22">CBS 114723</strain>
    </source>
</reference>
<dbReference type="InterPro" id="IPR017961">
    <property type="entry name" value="DNA_pol_Y-fam_little_finger"/>
</dbReference>
<feature type="compositionally biased region" description="Polar residues" evidence="18">
    <location>
        <begin position="851"/>
        <end position="860"/>
    </location>
</feature>
<sequence length="1322" mass="144751">MNHALEKKSSQVRKRIQQHQFSGEGGEEYDASSFNGFGDYFRRKKIKLQNLDAGIRASSGDMPQIFKGVVAHVSGYTQPSLQVLHKELVQHGAGFLQYLDGKTMATHIIASSLTPKKMIEYSRYRVVSPAWVVDSIKAGKLLPWSNYKITSEGARQKTLGVDESNSLVSQSTPRVQSIYRQQSDSGFYGSHFRSSQAAMFSPQAQISSPGVAQFQKPSLFQDTQKSVSAEDIVDDDALEPGFSSFEIPDEIMDEEEERAEQTRRSEPEQSRVSNGALDDDLPEAISAISQTAGPSPKDGSSSPTSPKAASTGSTDHPTIVPGQLSMRKPLTALPKNATSEQYNAWLLSDPHYRKASSANPEFLKQYYSESRLHHLSAWKAELKSRMQRLASEQTPGSKSATKKPGARRYIFHVDFDSFFCAVSLKNHPSLADKPVVVAHGTGKSSEISSCNYPARAFGVKNGMMMKAAQEACPDLKVLPYDFPAYEAASEQFYEAVISVGGAVQSVSVDEALIDATQVVYDAVSPEGAGDDAQEEWRVADAIALGIRRDVKKRTGCNVSIGIGANILLAKVALRKAKPAGQYQVKPYEELDILGDLETKSLPGVASSIATKLSEAGINLVKDLRRLSKDWLSTLLGPKTGERLWEYAHGIDNTEVGAQPPRKSVSAEVSWGIRFVNQAEAEEFVLNLCKELERRLINEQIKGRNLTVKIMKRAANAPFNTSKHLGHGVCNTFNKSVAFGVATNDAVTISREAVSILRSYKFTPGDLRGLGVQLTKLEAIKHNSHPAGSQKKLSFLAFKGPPSKKSHHEALAEAGSNCRDGHDHDDSDHGQATLKRPTRHRPSFSPAAFHTSLRQMSSNNLDVEDDPIAETPLTPKKNRDSPASRSRPAFVLTHSRETDDQAQTPLNISGTQFILPSNADPAVVAELPSDIRSRLLAQGRPRECPKGRSKEAQQQEYSAPAGPTDLLSSQIDREVFNALPDDMKEEILALYGHEGLTPGLAAATVDVASAPSDASSNSGALPIPKQSLHREPPARHGSTTPTRRQNRTKARERIQDARRGLTQTNIMAAAGRERGRSRSVTVSPSRPRTRHINIATATTTTATNMPTAADTDELGGLDMNFLAELPEDVRNEVIQDHRHQQLLLARRAQRDGSVPNTKSWPLKSAREASKSRDADPHADALAVHPIPVVAFPPLPRKIEFESLGTSSETSLNEMITSWVQGTMDEGPHADDVEIFGEYIGRVVFEERAMEKATRLIRWMDWKVQSLAMKGEGQRSKSESSALEGKSAASSRDYAIQAWEEALEKVRDVMRNAVMARGLPPVKL</sequence>
<dbReference type="GO" id="GO:0003684">
    <property type="term" value="F:damaged DNA binding"/>
    <property type="evidence" value="ECO:0007669"/>
    <property type="project" value="UniProtKB-UniRule"/>
</dbReference>
<dbReference type="InterPro" id="IPR031991">
    <property type="entry name" value="Rev1_C"/>
</dbReference>
<evidence type="ECO:0000259" key="19">
    <source>
        <dbReference type="PROSITE" id="PS50172"/>
    </source>
</evidence>
<dbReference type="InterPro" id="IPR036420">
    <property type="entry name" value="BRCT_dom_sf"/>
</dbReference>
<dbReference type="GO" id="GO:0006281">
    <property type="term" value="P:DNA repair"/>
    <property type="evidence" value="ECO:0007669"/>
    <property type="project" value="UniProtKB-KW"/>
</dbReference>
<feature type="compositionally biased region" description="Basic and acidic residues" evidence="18">
    <location>
        <begin position="939"/>
        <end position="952"/>
    </location>
</feature>
<dbReference type="Pfam" id="PF00817">
    <property type="entry name" value="IMS"/>
    <property type="match status" value="1"/>
</dbReference>
<evidence type="ECO:0000256" key="13">
    <source>
        <dbReference type="ARBA" id="ARBA00023204"/>
    </source>
</evidence>
<keyword evidence="13" id="KW-0234">DNA repair</keyword>
<feature type="binding site" evidence="17">
    <location>
        <position position="510"/>
    </location>
    <ligand>
        <name>Mg(2+)</name>
        <dbReference type="ChEBI" id="CHEBI:18420"/>
        <label>1</label>
    </ligand>
</feature>
<dbReference type="InterPro" id="IPR043128">
    <property type="entry name" value="Rev_trsase/Diguanyl_cyclase"/>
</dbReference>
<evidence type="ECO:0000256" key="11">
    <source>
        <dbReference type="ARBA" id="ARBA00023125"/>
    </source>
</evidence>
<dbReference type="Pfam" id="PF11799">
    <property type="entry name" value="IMS_C"/>
    <property type="match status" value="1"/>
</dbReference>
<dbReference type="Pfam" id="PF14377">
    <property type="entry name" value="UBM"/>
    <property type="match status" value="3"/>
</dbReference>
<accession>A0A2C5WXD3</accession>
<evidence type="ECO:0000256" key="3">
    <source>
        <dbReference type="ARBA" id="ARBA00010945"/>
    </source>
</evidence>
<dbReference type="Pfam" id="PF21999">
    <property type="entry name" value="IMS_HHH_1"/>
    <property type="match status" value="1"/>
</dbReference>
<feature type="domain" description="BRCT" evidence="19">
    <location>
        <begin position="61"/>
        <end position="149"/>
    </location>
</feature>
<dbReference type="Gene3D" id="3.40.1170.60">
    <property type="match status" value="1"/>
</dbReference>
<evidence type="ECO:0000256" key="17">
    <source>
        <dbReference type="PIRSR" id="PIRSR036573-2"/>
    </source>
</evidence>
<dbReference type="CDD" id="cd17719">
    <property type="entry name" value="BRCT_Rev1"/>
    <property type="match status" value="1"/>
</dbReference>
<dbReference type="GO" id="GO:0042276">
    <property type="term" value="P:error-prone translesion synthesis"/>
    <property type="evidence" value="ECO:0007669"/>
    <property type="project" value="InterPro"/>
</dbReference>
<evidence type="ECO:0000256" key="9">
    <source>
        <dbReference type="ARBA" id="ARBA00022763"/>
    </source>
</evidence>
<feature type="binding site" evidence="17">
    <location>
        <position position="414"/>
    </location>
    <ligand>
        <name>Mg(2+)</name>
        <dbReference type="ChEBI" id="CHEBI:18420"/>
        <label>1</label>
    </ligand>
</feature>
<comment type="function">
    <text evidence="15">Deoxycytidyl transferase involved in DNA repair. Transfers a dCMP residue from dCTP to the 3'-end of a DNA primer in a template-dependent reaction. May assist in the first step in the bypass of abasic lesions by the insertion of a nucleotide opposite the lesion. Required for normal induction of mutations by physical and chemical agents. Involved in mitochondrial DNA mutagenesis.</text>
</comment>
<feature type="compositionally biased region" description="Basic and acidic residues" evidence="18">
    <location>
        <begin position="259"/>
        <end position="269"/>
    </location>
</feature>
<dbReference type="SUPFAM" id="SSF52113">
    <property type="entry name" value="BRCT domain"/>
    <property type="match status" value="1"/>
</dbReference>
<dbReference type="InterPro" id="IPR053848">
    <property type="entry name" value="IMS_HHH_1"/>
</dbReference>
<keyword evidence="11" id="KW-0238">DNA-binding</keyword>
<dbReference type="CDD" id="cd01701">
    <property type="entry name" value="PolY_Rev1"/>
    <property type="match status" value="1"/>
</dbReference>
<evidence type="ECO:0000256" key="16">
    <source>
        <dbReference type="ARBA" id="ARBA00081902"/>
    </source>
</evidence>
<proteinExistence type="inferred from homology"/>
<dbReference type="Gene3D" id="6.10.250.1490">
    <property type="match status" value="1"/>
</dbReference>
<comment type="subcellular location">
    <subcellularLocation>
        <location evidence="2">Mitochondrion</location>
    </subcellularLocation>
    <subcellularLocation>
        <location evidence="1">Nucleus</location>
    </subcellularLocation>
</comment>
<feature type="region of interest" description="Disordered" evidence="18">
    <location>
        <begin position="222"/>
        <end position="327"/>
    </location>
</feature>
<dbReference type="InterPro" id="IPR001357">
    <property type="entry name" value="BRCT_dom"/>
</dbReference>
<evidence type="ECO:0000256" key="4">
    <source>
        <dbReference type="ARBA" id="ARBA00020399"/>
    </source>
</evidence>
<comment type="caution">
    <text evidence="21">The sequence shown here is derived from an EMBL/GenBank/DDBJ whole genome shotgun (WGS) entry which is preliminary data.</text>
</comment>
<keyword evidence="9" id="KW-0227">DNA damage</keyword>
<keyword evidence="7" id="KW-0548">Nucleotidyltransferase</keyword>
<dbReference type="SUPFAM" id="SSF100879">
    <property type="entry name" value="Lesion bypass DNA polymerase (Y-family), little finger domain"/>
    <property type="match status" value="1"/>
</dbReference>
<dbReference type="STRING" id="1035309.A0A2C5WXD3"/>
<evidence type="ECO:0000256" key="7">
    <source>
        <dbReference type="ARBA" id="ARBA00022695"/>
    </source>
</evidence>
<feature type="region of interest" description="Disordered" evidence="18">
    <location>
        <begin position="1009"/>
        <end position="1050"/>
    </location>
</feature>
<dbReference type="Pfam" id="PF16589">
    <property type="entry name" value="BRCT_2"/>
    <property type="match status" value="1"/>
</dbReference>
<dbReference type="PANTHER" id="PTHR45990:SF1">
    <property type="entry name" value="DNA REPAIR PROTEIN REV1"/>
    <property type="match status" value="1"/>
</dbReference>
<keyword evidence="5" id="KW-0237">DNA synthesis</keyword>
<dbReference type="GO" id="GO:0017125">
    <property type="term" value="F:deoxycytidyl transferase activity"/>
    <property type="evidence" value="ECO:0007669"/>
    <property type="project" value="TreeGrafter"/>
</dbReference>
<dbReference type="SUPFAM" id="SSF56672">
    <property type="entry name" value="DNA/RNA polymerases"/>
    <property type="match status" value="1"/>
</dbReference>
<dbReference type="GO" id="GO:0070987">
    <property type="term" value="P:error-free translesion synthesis"/>
    <property type="evidence" value="ECO:0007669"/>
    <property type="project" value="TreeGrafter"/>
</dbReference>
<keyword evidence="22" id="KW-1185">Reference proteome</keyword>
<evidence type="ECO:0000256" key="6">
    <source>
        <dbReference type="ARBA" id="ARBA00022679"/>
    </source>
</evidence>
<feature type="region of interest" description="Disordered" evidence="18">
    <location>
        <begin position="1146"/>
        <end position="1175"/>
    </location>
</feature>
<dbReference type="Gene3D" id="3.40.50.10190">
    <property type="entry name" value="BRCT domain"/>
    <property type="match status" value="1"/>
</dbReference>
<keyword evidence="12" id="KW-0496">Mitochondrion</keyword>
<comment type="similarity">
    <text evidence="3">Belongs to the DNA polymerase type-Y family.</text>
</comment>